<feature type="region of interest" description="Disordered" evidence="1">
    <location>
        <begin position="1"/>
        <end position="23"/>
    </location>
</feature>
<dbReference type="OrthoDB" id="9940270at2"/>
<dbReference type="EMBL" id="BJYR01000028">
    <property type="protein sequence ID" value="GEO01846.1"/>
    <property type="molecule type" value="Genomic_DNA"/>
</dbReference>
<evidence type="ECO:0000313" key="2">
    <source>
        <dbReference type="EMBL" id="GEO01846.1"/>
    </source>
</evidence>
<dbReference type="Proteomes" id="UP000321464">
    <property type="component" value="Unassembled WGS sequence"/>
</dbReference>
<gene>
    <name evidence="2" type="ORF">NSE01_36780</name>
</gene>
<accession>A0A512AQ52</accession>
<proteinExistence type="predicted"/>
<reference evidence="2 3" key="1">
    <citation type="submission" date="2019-07" db="EMBL/GenBank/DDBJ databases">
        <title>Whole genome shotgun sequence of Novosphingobium sediminis NBRC 106119.</title>
        <authorList>
            <person name="Hosoyama A."/>
            <person name="Uohara A."/>
            <person name="Ohji S."/>
            <person name="Ichikawa N."/>
        </authorList>
    </citation>
    <scope>NUCLEOTIDE SEQUENCE [LARGE SCALE GENOMIC DNA]</scope>
    <source>
        <strain evidence="2 3">NBRC 106119</strain>
    </source>
</reference>
<dbReference type="AlphaFoldDB" id="A0A512AQ52"/>
<protein>
    <submittedName>
        <fullName evidence="2">Uncharacterized protein</fullName>
    </submittedName>
</protein>
<comment type="caution">
    <text evidence="2">The sequence shown here is derived from an EMBL/GenBank/DDBJ whole genome shotgun (WGS) entry which is preliminary data.</text>
</comment>
<organism evidence="2 3">
    <name type="scientific">Novosphingobium sediminis</name>
    <dbReference type="NCBI Taxonomy" id="707214"/>
    <lineage>
        <taxon>Bacteria</taxon>
        <taxon>Pseudomonadati</taxon>
        <taxon>Pseudomonadota</taxon>
        <taxon>Alphaproteobacteria</taxon>
        <taxon>Sphingomonadales</taxon>
        <taxon>Sphingomonadaceae</taxon>
        <taxon>Novosphingobium</taxon>
    </lineage>
</organism>
<sequence length="59" mass="6572">MSDLRDTANRITGMGRFPVPPPDKKLAIERAADRLAAKPVGALREAEPWDDFLRRIGVI</sequence>
<evidence type="ECO:0000256" key="1">
    <source>
        <dbReference type="SAM" id="MobiDB-lite"/>
    </source>
</evidence>
<keyword evidence="3" id="KW-1185">Reference proteome</keyword>
<evidence type="ECO:0000313" key="3">
    <source>
        <dbReference type="Proteomes" id="UP000321464"/>
    </source>
</evidence>
<dbReference type="RefSeq" id="WP_147161163.1">
    <property type="nucleotide sequence ID" value="NZ_BJYR01000028.1"/>
</dbReference>
<name>A0A512AQ52_9SPHN</name>